<evidence type="ECO:0000313" key="2">
    <source>
        <dbReference type="Proteomes" id="UP000007174"/>
    </source>
</evidence>
<accession>H1UUV4</accession>
<sequence length="177" mass="19487">MGVSPSLGARQIPSHWAHVALGMTLTYEHTVFVLCILCYDCHGNLCTNVFLCPAWLRQKWSHPVHYRLAQVSTEEPARLHLVSLYEAEVNDPKRGAAVALRVLTRADPTQRASLENGASARGPWSFSQPQVKTYYGYTATTSCRPPSPRLGVPGSCHLGRFLACVPVSSRSPCAWNP</sequence>
<proteinExistence type="predicted"/>
<protein>
    <submittedName>
        <fullName evidence="1">Uncharacterized protein</fullName>
    </submittedName>
</protein>
<evidence type="ECO:0000313" key="1">
    <source>
        <dbReference type="EMBL" id="CCF31755.1"/>
    </source>
</evidence>
<gene>
    <name evidence="1" type="ORF">CH063_16098</name>
</gene>
<organism evidence="1 2">
    <name type="scientific">Colletotrichum higginsianum (strain IMI 349063)</name>
    <name type="common">Crucifer anthracnose fungus</name>
    <dbReference type="NCBI Taxonomy" id="759273"/>
    <lineage>
        <taxon>Eukaryota</taxon>
        <taxon>Fungi</taxon>
        <taxon>Dikarya</taxon>
        <taxon>Ascomycota</taxon>
        <taxon>Pezizomycotina</taxon>
        <taxon>Sordariomycetes</taxon>
        <taxon>Hypocreomycetidae</taxon>
        <taxon>Glomerellales</taxon>
        <taxon>Glomerellaceae</taxon>
        <taxon>Colletotrichum</taxon>
        <taxon>Colletotrichum destructivum species complex</taxon>
    </lineage>
</organism>
<dbReference type="HOGENOM" id="CLU_1517756_0_0_1"/>
<dbReference type="EMBL" id="CACQ02000061">
    <property type="protein sequence ID" value="CCF31755.1"/>
    <property type="molecule type" value="Genomic_DNA"/>
</dbReference>
<dbReference type="Proteomes" id="UP000007174">
    <property type="component" value="Unassembled WGS sequence"/>
</dbReference>
<reference evidence="2" key="1">
    <citation type="journal article" date="2012" name="Nat. Genet.">
        <title>Lifestyle transitions in plant pathogenic Colletotrichum fungi deciphered by genome and transcriptome analyses.</title>
        <authorList>
            <person name="O'Connell R.J."/>
            <person name="Thon M.R."/>
            <person name="Hacquard S."/>
            <person name="Amyotte S.G."/>
            <person name="Kleemann J."/>
            <person name="Torres M.F."/>
            <person name="Damm U."/>
            <person name="Buiate E.A."/>
            <person name="Epstein L."/>
            <person name="Alkan N."/>
            <person name="Altmueller J."/>
            <person name="Alvarado-Balderrama L."/>
            <person name="Bauser C.A."/>
            <person name="Becker C."/>
            <person name="Birren B.W."/>
            <person name="Chen Z."/>
            <person name="Choi J."/>
            <person name="Crouch J.A."/>
            <person name="Duvick J.P."/>
            <person name="Farman M.A."/>
            <person name="Gan P."/>
            <person name="Heiman D."/>
            <person name="Henrissat B."/>
            <person name="Howard R.J."/>
            <person name="Kabbage M."/>
            <person name="Koch C."/>
            <person name="Kracher B."/>
            <person name="Kubo Y."/>
            <person name="Law A.D."/>
            <person name="Lebrun M.-H."/>
            <person name="Lee Y.-H."/>
            <person name="Miyara I."/>
            <person name="Moore N."/>
            <person name="Neumann U."/>
            <person name="Nordstroem K."/>
            <person name="Panaccione D.G."/>
            <person name="Panstruga R."/>
            <person name="Place M."/>
            <person name="Proctor R.H."/>
            <person name="Prusky D."/>
            <person name="Rech G."/>
            <person name="Reinhardt R."/>
            <person name="Rollins J.A."/>
            <person name="Rounsley S."/>
            <person name="Schardl C.L."/>
            <person name="Schwartz D.C."/>
            <person name="Shenoy N."/>
            <person name="Shirasu K."/>
            <person name="Sikhakolli U.R."/>
            <person name="Stueber K."/>
            <person name="Sukno S.A."/>
            <person name="Sweigard J.A."/>
            <person name="Takano Y."/>
            <person name="Takahara H."/>
            <person name="Trail F."/>
            <person name="van der Does H.C."/>
            <person name="Voll L.M."/>
            <person name="Will I."/>
            <person name="Young S."/>
            <person name="Zeng Q."/>
            <person name="Zhang J."/>
            <person name="Zhou S."/>
            <person name="Dickman M.B."/>
            <person name="Schulze-Lefert P."/>
            <person name="Ver Loren van Themaat E."/>
            <person name="Ma L.-J."/>
            <person name="Vaillancourt L.J."/>
        </authorList>
    </citation>
    <scope>NUCLEOTIDE SEQUENCE [LARGE SCALE GENOMIC DNA]</scope>
    <source>
        <strain evidence="2">IMI 349063</strain>
    </source>
</reference>
<dbReference type="AlphaFoldDB" id="H1UUV4"/>
<name>H1UUV4_COLHI</name>